<keyword evidence="2" id="KW-0813">Transport</keyword>
<dbReference type="EMBL" id="HBUF01198935">
    <property type="protein sequence ID" value="CAG6661174.1"/>
    <property type="molecule type" value="Transcribed_RNA"/>
</dbReference>
<dbReference type="EMBL" id="HBUF01041792">
    <property type="protein sequence ID" value="CAG6618324.1"/>
    <property type="molecule type" value="Transcribed_RNA"/>
</dbReference>
<feature type="transmembrane region" description="Helical" evidence="8">
    <location>
        <begin position="52"/>
        <end position="75"/>
    </location>
</feature>
<dbReference type="EMBL" id="HBUF01198937">
    <property type="protein sequence ID" value="CAG6661178.1"/>
    <property type="molecule type" value="Transcribed_RNA"/>
</dbReference>
<dbReference type="EMBL" id="HBUF01539862">
    <property type="protein sequence ID" value="CAG6754685.1"/>
    <property type="molecule type" value="Transcribed_RNA"/>
</dbReference>
<dbReference type="EMBL" id="HBUF01382582">
    <property type="protein sequence ID" value="CAG6730892.1"/>
    <property type="molecule type" value="Transcribed_RNA"/>
</dbReference>
<evidence type="ECO:0000313" key="10">
    <source>
        <dbReference type="EMBL" id="CAG6730892.1"/>
    </source>
</evidence>
<feature type="transmembrane region" description="Helical" evidence="8">
    <location>
        <begin position="165"/>
        <end position="186"/>
    </location>
</feature>
<keyword evidence="5 8" id="KW-0812">Transmembrane</keyword>
<dbReference type="EMBL" id="HBUF01539861">
    <property type="protein sequence ID" value="CAG6754683.1"/>
    <property type="molecule type" value="Transcribed_RNA"/>
</dbReference>
<name>A0A8D8YL60_9HEMI</name>
<keyword evidence="6 8" id="KW-1133">Transmembrane helix</keyword>
<evidence type="ECO:0000256" key="3">
    <source>
        <dbReference type="ARBA" id="ARBA00022475"/>
    </source>
</evidence>
<evidence type="ECO:0000256" key="5">
    <source>
        <dbReference type="ARBA" id="ARBA00022692"/>
    </source>
</evidence>
<feature type="domain" description="Major facilitator superfamily (MFS) profile" evidence="9">
    <location>
        <begin position="2"/>
        <end position="442"/>
    </location>
</feature>
<dbReference type="InterPro" id="IPR020846">
    <property type="entry name" value="MFS_dom"/>
</dbReference>
<proteinExistence type="predicted"/>
<dbReference type="InterPro" id="IPR005828">
    <property type="entry name" value="MFS_sugar_transport-like"/>
</dbReference>
<dbReference type="PANTHER" id="PTHR48021">
    <property type="match status" value="1"/>
</dbReference>
<feature type="transmembrane region" description="Helical" evidence="8">
    <location>
        <begin position="12"/>
        <end position="32"/>
    </location>
</feature>
<comment type="subcellular location">
    <subcellularLocation>
        <location evidence="1">Cell membrane</location>
        <topology evidence="1">Multi-pass membrane protein</topology>
    </subcellularLocation>
</comment>
<dbReference type="InterPro" id="IPR050549">
    <property type="entry name" value="MFS_Trehalose_Transporter"/>
</dbReference>
<evidence type="ECO:0000256" key="2">
    <source>
        <dbReference type="ARBA" id="ARBA00022448"/>
    </source>
</evidence>
<feature type="transmembrane region" description="Helical" evidence="8">
    <location>
        <begin position="292"/>
        <end position="314"/>
    </location>
</feature>
<dbReference type="Pfam" id="PF00083">
    <property type="entry name" value="Sugar_tr"/>
    <property type="match status" value="1"/>
</dbReference>
<sequence length="482" mass="53460">MLTSSACIHQFAAGITVCFVNFFYGIAGSWTSPFQSLLLSNGSPVGPLTHSQISWIGSVPALGAITGALFWPIVIDMVGRKNTILINIVPYFVCNLILYMSPSYIFLIIARFLSGIGIVGSMVNNSSYIAEISEDKYKGILVSILIVTINAGSLTIVIGGSLISYALVNLITTIGCALVFILLMFIPESPVHLLRMGDEDGAKEMLKWLRSTEDETVLKRELNKLKASFLDASQSTHKLTIREVVDSPYYLKVLIIGLFLQSGITLSGITVMMGYTNDVVERTVSDTTAGKYAFFLILTQNVGSCLMILTSHMFNRKVVHISCQTVCSACMLLIGALQVTHSLWSVQVPWQLLLFFLCCYYFTQGFGVSIMVYMVIPEIFSVECRNSFTSILMFEHFAFQFITTKLYPVLVDRVHFSGWAFAFGTYSAFIAIFWKIFVPESKGRNIQQIFSKLCKTNVIPEDQMKPYGGNKDKGTTDPTTTL</sequence>
<dbReference type="EMBL" id="HBUF01198936">
    <property type="protein sequence ID" value="CAG6661176.1"/>
    <property type="molecule type" value="Transcribed_RNA"/>
</dbReference>
<dbReference type="GO" id="GO:0005886">
    <property type="term" value="C:plasma membrane"/>
    <property type="evidence" value="ECO:0007669"/>
    <property type="project" value="UniProtKB-SubCell"/>
</dbReference>
<protein>
    <submittedName>
        <fullName evidence="10">Facilitated trehalose transporter Tret1-2 homolog</fullName>
    </submittedName>
</protein>
<evidence type="ECO:0000256" key="8">
    <source>
        <dbReference type="SAM" id="Phobius"/>
    </source>
</evidence>
<dbReference type="EMBL" id="HBUF01198939">
    <property type="protein sequence ID" value="CAG6661182.1"/>
    <property type="molecule type" value="Transcribed_RNA"/>
</dbReference>
<evidence type="ECO:0000259" key="9">
    <source>
        <dbReference type="PROSITE" id="PS50850"/>
    </source>
</evidence>
<feature type="transmembrane region" description="Helical" evidence="8">
    <location>
        <begin position="416"/>
        <end position="438"/>
    </location>
</feature>
<dbReference type="EMBL" id="HBUF01382583">
    <property type="protein sequence ID" value="CAG6730894.1"/>
    <property type="molecule type" value="Transcribed_RNA"/>
</dbReference>
<keyword evidence="3" id="KW-1003">Cell membrane</keyword>
<organism evidence="10">
    <name type="scientific">Cacopsylla melanoneura</name>
    <dbReference type="NCBI Taxonomy" id="428564"/>
    <lineage>
        <taxon>Eukaryota</taxon>
        <taxon>Metazoa</taxon>
        <taxon>Ecdysozoa</taxon>
        <taxon>Arthropoda</taxon>
        <taxon>Hexapoda</taxon>
        <taxon>Insecta</taxon>
        <taxon>Pterygota</taxon>
        <taxon>Neoptera</taxon>
        <taxon>Paraneoptera</taxon>
        <taxon>Hemiptera</taxon>
        <taxon>Sternorrhyncha</taxon>
        <taxon>Psylloidea</taxon>
        <taxon>Psyllidae</taxon>
        <taxon>Psyllinae</taxon>
        <taxon>Cacopsylla</taxon>
    </lineage>
</organism>
<dbReference type="InterPro" id="IPR036259">
    <property type="entry name" value="MFS_trans_sf"/>
</dbReference>
<evidence type="ECO:0000256" key="7">
    <source>
        <dbReference type="ARBA" id="ARBA00023136"/>
    </source>
</evidence>
<dbReference type="EMBL" id="HBUF01041790">
    <property type="protein sequence ID" value="CAG6618322.1"/>
    <property type="molecule type" value="Transcribed_RNA"/>
</dbReference>
<dbReference type="PROSITE" id="PS50850">
    <property type="entry name" value="MFS"/>
    <property type="match status" value="1"/>
</dbReference>
<feature type="transmembrane region" description="Helical" evidence="8">
    <location>
        <begin position="82"/>
        <end position="99"/>
    </location>
</feature>
<dbReference type="Gene3D" id="1.20.1250.20">
    <property type="entry name" value="MFS general substrate transporter like domains"/>
    <property type="match status" value="1"/>
</dbReference>
<evidence type="ECO:0000256" key="4">
    <source>
        <dbReference type="ARBA" id="ARBA00022597"/>
    </source>
</evidence>
<feature type="transmembrane region" description="Helical" evidence="8">
    <location>
        <begin position="350"/>
        <end position="376"/>
    </location>
</feature>
<dbReference type="EMBL" id="HBUF01198934">
    <property type="protein sequence ID" value="CAG6661172.1"/>
    <property type="molecule type" value="Transcribed_RNA"/>
</dbReference>
<dbReference type="EMBL" id="HBUF01539859">
    <property type="protein sequence ID" value="CAG6754679.1"/>
    <property type="molecule type" value="Transcribed_RNA"/>
</dbReference>
<evidence type="ECO:0000256" key="1">
    <source>
        <dbReference type="ARBA" id="ARBA00004651"/>
    </source>
</evidence>
<feature type="transmembrane region" description="Helical" evidence="8">
    <location>
        <begin position="326"/>
        <end position="344"/>
    </location>
</feature>
<dbReference type="PANTHER" id="PTHR48021:SF33">
    <property type="entry name" value="AT22075P-RELATED"/>
    <property type="match status" value="1"/>
</dbReference>
<dbReference type="EMBL" id="HBUF01041789">
    <property type="protein sequence ID" value="CAG6618321.1"/>
    <property type="molecule type" value="Transcribed_RNA"/>
</dbReference>
<evidence type="ECO:0000256" key="6">
    <source>
        <dbReference type="ARBA" id="ARBA00022989"/>
    </source>
</evidence>
<dbReference type="EMBL" id="HBUF01041791">
    <property type="protein sequence ID" value="CAG6618323.1"/>
    <property type="molecule type" value="Transcribed_RNA"/>
</dbReference>
<reference evidence="10" key="1">
    <citation type="submission" date="2021-05" db="EMBL/GenBank/DDBJ databases">
        <authorList>
            <person name="Alioto T."/>
            <person name="Alioto T."/>
            <person name="Gomez Garrido J."/>
        </authorList>
    </citation>
    <scope>NUCLEOTIDE SEQUENCE</scope>
</reference>
<feature type="transmembrane region" description="Helical" evidence="8">
    <location>
        <begin position="137"/>
        <end position="159"/>
    </location>
</feature>
<dbReference type="EMBL" id="HBUF01382584">
    <property type="protein sequence ID" value="CAG6730896.1"/>
    <property type="molecule type" value="Transcribed_RNA"/>
</dbReference>
<dbReference type="AlphaFoldDB" id="A0A8D8YL60"/>
<keyword evidence="7 8" id="KW-0472">Membrane</keyword>
<dbReference type="EMBL" id="HBUF01539863">
    <property type="protein sequence ID" value="CAG6754687.1"/>
    <property type="molecule type" value="Transcribed_RNA"/>
</dbReference>
<accession>A0A8D8YL60</accession>
<dbReference type="GO" id="GO:0022857">
    <property type="term" value="F:transmembrane transporter activity"/>
    <property type="evidence" value="ECO:0007669"/>
    <property type="project" value="InterPro"/>
</dbReference>
<feature type="transmembrane region" description="Helical" evidence="8">
    <location>
        <begin position="249"/>
        <end position="272"/>
    </location>
</feature>
<keyword evidence="4" id="KW-0762">Sugar transport</keyword>
<dbReference type="SUPFAM" id="SSF103473">
    <property type="entry name" value="MFS general substrate transporter"/>
    <property type="match status" value="1"/>
</dbReference>
<dbReference type="FunFam" id="1.20.1250.20:FF:000218">
    <property type="entry name" value="facilitated trehalose transporter Tret1"/>
    <property type="match status" value="1"/>
</dbReference>